<dbReference type="RefSeq" id="WP_386844414.1">
    <property type="nucleotide sequence ID" value="NZ_JBHUMK010000031.1"/>
</dbReference>
<feature type="region of interest" description="Disordered" evidence="1">
    <location>
        <begin position="179"/>
        <end position="211"/>
    </location>
</feature>
<dbReference type="EMBL" id="JBHUMK010000031">
    <property type="protein sequence ID" value="MFD2609219.1"/>
    <property type="molecule type" value="Genomic_DNA"/>
</dbReference>
<evidence type="ECO:0000259" key="2">
    <source>
        <dbReference type="Pfam" id="PF09348"/>
    </source>
</evidence>
<proteinExistence type="predicted"/>
<gene>
    <name evidence="3" type="ORF">ACFSR9_07175</name>
</gene>
<dbReference type="InterPro" id="IPR018960">
    <property type="entry name" value="DUF1990"/>
</dbReference>
<evidence type="ECO:0000256" key="1">
    <source>
        <dbReference type="SAM" id="MobiDB-lite"/>
    </source>
</evidence>
<evidence type="ECO:0000313" key="3">
    <source>
        <dbReference type="EMBL" id="MFD2609219.1"/>
    </source>
</evidence>
<dbReference type="Proteomes" id="UP001597475">
    <property type="component" value="Unassembled WGS sequence"/>
</dbReference>
<keyword evidence="4" id="KW-1185">Reference proteome</keyword>
<name>A0ABW5P258_9DEIO</name>
<sequence length="211" mass="23087">MSDKPVQRSRDGSGSLLQRRYWVDIQNPAMSAADLMAHIQLNLPEYSPSLLAGFEKSAGTPDALRPGDEFSIRILGPWNGVVRVVDVTPTAFEMVTLEDHPEAGRIRFSLTPHPDFAGTLHFEISSLARSRDGLVAFAYDTVGIGKKVQETTWTSFCENVAERSGGTKLGDVQTRTLREEDFADQPDPEQAFRDSLRASAATPQAPAQDGP</sequence>
<reference evidence="4" key="1">
    <citation type="journal article" date="2019" name="Int. J. Syst. Evol. Microbiol.">
        <title>The Global Catalogue of Microorganisms (GCM) 10K type strain sequencing project: providing services to taxonomists for standard genome sequencing and annotation.</title>
        <authorList>
            <consortium name="The Broad Institute Genomics Platform"/>
            <consortium name="The Broad Institute Genome Sequencing Center for Infectious Disease"/>
            <person name="Wu L."/>
            <person name="Ma J."/>
        </authorList>
    </citation>
    <scope>NUCLEOTIDE SEQUENCE [LARGE SCALE GENOMIC DNA]</scope>
    <source>
        <strain evidence="4">KCTC 33842</strain>
    </source>
</reference>
<protein>
    <submittedName>
        <fullName evidence="3">DUF1990 family protein</fullName>
    </submittedName>
</protein>
<comment type="caution">
    <text evidence="3">The sequence shown here is derived from an EMBL/GenBank/DDBJ whole genome shotgun (WGS) entry which is preliminary data.</text>
</comment>
<feature type="domain" description="DUF1990" evidence="2">
    <location>
        <begin position="46"/>
        <end position="144"/>
    </location>
</feature>
<dbReference type="Pfam" id="PF09348">
    <property type="entry name" value="DUF1990"/>
    <property type="match status" value="1"/>
</dbReference>
<organism evidence="3 4">
    <name type="scientific">Deinococcus taklimakanensis</name>
    <dbReference type="NCBI Taxonomy" id="536443"/>
    <lineage>
        <taxon>Bacteria</taxon>
        <taxon>Thermotogati</taxon>
        <taxon>Deinococcota</taxon>
        <taxon>Deinococci</taxon>
        <taxon>Deinococcales</taxon>
        <taxon>Deinococcaceae</taxon>
        <taxon>Deinococcus</taxon>
    </lineage>
</organism>
<evidence type="ECO:0000313" key="4">
    <source>
        <dbReference type="Proteomes" id="UP001597475"/>
    </source>
</evidence>
<accession>A0ABW5P258</accession>